<organism evidence="7 8">
    <name type="scientific">Paragonimus westermani</name>
    <dbReference type="NCBI Taxonomy" id="34504"/>
    <lineage>
        <taxon>Eukaryota</taxon>
        <taxon>Metazoa</taxon>
        <taxon>Spiralia</taxon>
        <taxon>Lophotrochozoa</taxon>
        <taxon>Platyhelminthes</taxon>
        <taxon>Trematoda</taxon>
        <taxon>Digenea</taxon>
        <taxon>Plagiorchiida</taxon>
        <taxon>Troglotremata</taxon>
        <taxon>Troglotrematidae</taxon>
        <taxon>Paragonimus</taxon>
    </lineage>
</organism>
<dbReference type="GO" id="GO:0005847">
    <property type="term" value="C:mRNA cleavage and polyadenylation specificity factor complex"/>
    <property type="evidence" value="ECO:0007669"/>
    <property type="project" value="TreeGrafter"/>
</dbReference>
<keyword evidence="8" id="KW-1185">Reference proteome</keyword>
<evidence type="ECO:0000256" key="3">
    <source>
        <dbReference type="ARBA" id="ARBA00022664"/>
    </source>
</evidence>
<feature type="compositionally biased region" description="Basic and acidic residues" evidence="5">
    <location>
        <begin position="432"/>
        <end position="442"/>
    </location>
</feature>
<feature type="domain" description="Pre-mRNA polyadenylation factor Fip1" evidence="6">
    <location>
        <begin position="158"/>
        <end position="194"/>
    </location>
</feature>
<evidence type="ECO:0000256" key="5">
    <source>
        <dbReference type="SAM" id="MobiDB-lite"/>
    </source>
</evidence>
<sequence length="593" mass="64240">MDEPGNEEVRTNNVSVVPEISHNEESLEESVSVSQNESVVVNKPEVHDTAENSADAADASGDPPEQADHAAAAAAAAVADFDAEDDGDENGEDDDVVNVIIKPTSKGGIYKTGTTYQARSSAHPTQLTKVSRQGIELDDPGDIHGVPTIEFNLSTLGEEDKPWKRPGADITDYFNYGFTEETWVQYCEKQKILRQEYANATLKPVMASGGTGLLHRLRTGSANTGIRSYDNFKQANINVINLSNHANRTGLLGQKTVSDTASVLLNGVNNNSGNLLTTFTQPPPGYSVAASQADGSAAFSVPPPGFSALNAGTASHLLTGANSTAAAGLFPNISLPPPMLGALSNWSGISSLLATGDAVIDPTTGQISTLLDHGGRSPESVYSTDDHGSRRRSRHFHADEGSYFERDSYRSRRRSRSSSRDRHSRHRRHHESGRSDRDYDRRSSRRSHRSRERPSHDDRYSSGVNDELANDDMFPAPTSAVLRSDRRSDRTERSSRDHSRSDRVGDREKSSHRGHRRERERSSRTSRPTRHRSRSRNSYRRDADASSRSPARSVCMGDDSSKSSDPLVAAAAAAANIAIALGASGKSSAHSPS</sequence>
<feature type="compositionally biased region" description="Basic residues" evidence="5">
    <location>
        <begin position="527"/>
        <end position="538"/>
    </location>
</feature>
<dbReference type="PANTHER" id="PTHR13484:SF0">
    <property type="entry name" value="PRE-MRNA 3'-END-PROCESSING FACTOR FIP1"/>
    <property type="match status" value="1"/>
</dbReference>
<name>A0A8T0DEJ1_9TREM</name>
<dbReference type="InterPro" id="IPR051187">
    <property type="entry name" value="Pre-mRNA_3'-end_processing_reg"/>
</dbReference>
<feature type="region of interest" description="Disordered" evidence="5">
    <location>
        <begin position="369"/>
        <end position="566"/>
    </location>
</feature>
<dbReference type="EMBL" id="JTDF01006011">
    <property type="protein sequence ID" value="KAF8565842.1"/>
    <property type="molecule type" value="Genomic_DNA"/>
</dbReference>
<evidence type="ECO:0000313" key="7">
    <source>
        <dbReference type="EMBL" id="KAF8565842.1"/>
    </source>
</evidence>
<comment type="caution">
    <text evidence="7">The sequence shown here is derived from an EMBL/GenBank/DDBJ whole genome shotgun (WGS) entry which is preliminary data.</text>
</comment>
<evidence type="ECO:0000256" key="4">
    <source>
        <dbReference type="ARBA" id="ARBA00023242"/>
    </source>
</evidence>
<evidence type="ECO:0000256" key="2">
    <source>
        <dbReference type="ARBA" id="ARBA00007459"/>
    </source>
</evidence>
<feature type="compositionally biased region" description="Basic residues" evidence="5">
    <location>
        <begin position="411"/>
        <end position="431"/>
    </location>
</feature>
<evidence type="ECO:0000259" key="6">
    <source>
        <dbReference type="Pfam" id="PF05182"/>
    </source>
</evidence>
<dbReference type="Pfam" id="PF05182">
    <property type="entry name" value="Fip1"/>
    <property type="match status" value="1"/>
</dbReference>
<comment type="similarity">
    <text evidence="2">Belongs to the FIP1 family.</text>
</comment>
<keyword evidence="4" id="KW-0539">Nucleus</keyword>
<feature type="compositionally biased region" description="Low complexity" evidence="5">
    <location>
        <begin position="29"/>
        <end position="42"/>
    </location>
</feature>
<protein>
    <recommendedName>
        <fullName evidence="6">Pre-mRNA polyadenylation factor Fip1 domain-containing protein</fullName>
    </recommendedName>
</protein>
<dbReference type="PANTHER" id="PTHR13484">
    <property type="entry name" value="FIP1-LIKE 1 PROTEIN"/>
    <property type="match status" value="1"/>
</dbReference>
<comment type="subcellular location">
    <subcellularLocation>
        <location evidence="1">Nucleus</location>
    </subcellularLocation>
</comment>
<reference evidence="7 8" key="1">
    <citation type="submission" date="2019-07" db="EMBL/GenBank/DDBJ databases">
        <title>Annotation for the trematode Paragonimus westermani.</title>
        <authorList>
            <person name="Choi Y.-J."/>
        </authorList>
    </citation>
    <scope>NUCLEOTIDE SEQUENCE [LARGE SCALE GENOMIC DNA]</scope>
    <source>
        <strain evidence="7">180907_Pwestermani</strain>
    </source>
</reference>
<proteinExistence type="inferred from homology"/>
<evidence type="ECO:0000256" key="1">
    <source>
        <dbReference type="ARBA" id="ARBA00004123"/>
    </source>
</evidence>
<dbReference type="AlphaFoldDB" id="A0A8T0DEJ1"/>
<dbReference type="OrthoDB" id="1917198at2759"/>
<dbReference type="Proteomes" id="UP000699462">
    <property type="component" value="Unassembled WGS sequence"/>
</dbReference>
<dbReference type="GO" id="GO:0006397">
    <property type="term" value="P:mRNA processing"/>
    <property type="evidence" value="ECO:0007669"/>
    <property type="project" value="UniProtKB-KW"/>
</dbReference>
<evidence type="ECO:0000313" key="8">
    <source>
        <dbReference type="Proteomes" id="UP000699462"/>
    </source>
</evidence>
<keyword evidence="3" id="KW-0507">mRNA processing</keyword>
<dbReference type="InterPro" id="IPR007854">
    <property type="entry name" value="Fip1_dom"/>
</dbReference>
<gene>
    <name evidence="7" type="ORF">P879_10294</name>
</gene>
<feature type="compositionally biased region" description="Basic and acidic residues" evidence="5">
    <location>
        <begin position="396"/>
        <end position="410"/>
    </location>
</feature>
<accession>A0A8T0DEJ1</accession>
<feature type="region of interest" description="Disordered" evidence="5">
    <location>
        <begin position="1"/>
        <end position="77"/>
    </location>
</feature>
<feature type="compositionally biased region" description="Basic and acidic residues" evidence="5">
    <location>
        <begin position="483"/>
        <end position="523"/>
    </location>
</feature>